<comment type="caution">
    <text evidence="2">The sequence shown here is derived from an EMBL/GenBank/DDBJ whole genome shotgun (WGS) entry which is preliminary data.</text>
</comment>
<evidence type="ECO:0000313" key="2">
    <source>
        <dbReference type="EMBL" id="KAG5671494.1"/>
    </source>
</evidence>
<reference evidence="2" key="1">
    <citation type="submission" date="2021-03" db="EMBL/GenBank/DDBJ databases">
        <title>Chromosome level genome of the anhydrobiotic midge Polypedilum vanderplanki.</title>
        <authorList>
            <person name="Yoshida Y."/>
            <person name="Kikawada T."/>
            <person name="Gusev O."/>
        </authorList>
    </citation>
    <scope>NUCLEOTIDE SEQUENCE</scope>
    <source>
        <strain evidence="2">NIAS01</strain>
        <tissue evidence="2">Whole body or cell culture</tissue>
    </source>
</reference>
<evidence type="ECO:0000313" key="3">
    <source>
        <dbReference type="Proteomes" id="UP001107558"/>
    </source>
</evidence>
<dbReference type="OrthoDB" id="1925699at2759"/>
<dbReference type="InterPro" id="IPR006616">
    <property type="entry name" value="DM9_repeat"/>
</dbReference>
<dbReference type="EMBL" id="JADBJN010000003">
    <property type="protein sequence ID" value="KAG5671494.1"/>
    <property type="molecule type" value="Genomic_DNA"/>
</dbReference>
<feature type="compositionally biased region" description="Low complexity" evidence="1">
    <location>
        <begin position="177"/>
        <end position="194"/>
    </location>
</feature>
<accession>A0A9J6BQ04</accession>
<gene>
    <name evidence="2" type="ORF">PVAND_001688</name>
</gene>
<sequence length="194" mass="21666">MSSPIYNWEHADISKPLPKRAVLGGCTTTGEEIYVGRAMSNGFLVPAKIVPSKSYCFVSHNGKEFSVETFEYLVGKERYFEWRPAANGNIVNGAIATGSLGTEQLYIGRACYNGSMEIGKIHPSQKCLFISHEGKEVQMTSYEVLVWTKIEKESKKYEQKKAKAEAKKKKMCKKKSLSSSYSDSDSDWSDCSIS</sequence>
<dbReference type="AlphaFoldDB" id="A0A9J6BQ04"/>
<keyword evidence="3" id="KW-1185">Reference proteome</keyword>
<dbReference type="PANTHER" id="PTHR31649:SF1">
    <property type="entry name" value="FARNESOIC ACID O-METHYL TRANSFERASE DOMAIN-CONTAINING PROTEIN"/>
    <property type="match status" value="1"/>
</dbReference>
<name>A0A9J6BQ04_POLVA</name>
<organism evidence="2 3">
    <name type="scientific">Polypedilum vanderplanki</name>
    <name type="common">Sleeping chironomid midge</name>
    <dbReference type="NCBI Taxonomy" id="319348"/>
    <lineage>
        <taxon>Eukaryota</taxon>
        <taxon>Metazoa</taxon>
        <taxon>Ecdysozoa</taxon>
        <taxon>Arthropoda</taxon>
        <taxon>Hexapoda</taxon>
        <taxon>Insecta</taxon>
        <taxon>Pterygota</taxon>
        <taxon>Neoptera</taxon>
        <taxon>Endopterygota</taxon>
        <taxon>Diptera</taxon>
        <taxon>Nematocera</taxon>
        <taxon>Chironomoidea</taxon>
        <taxon>Chironomidae</taxon>
        <taxon>Chironominae</taxon>
        <taxon>Polypedilum</taxon>
        <taxon>Polypedilum</taxon>
    </lineage>
</organism>
<protein>
    <submittedName>
        <fullName evidence="2">Uncharacterized protein</fullName>
    </submittedName>
</protein>
<dbReference type="SMART" id="SM00696">
    <property type="entry name" value="DM9"/>
    <property type="match status" value="2"/>
</dbReference>
<feature type="region of interest" description="Disordered" evidence="1">
    <location>
        <begin position="164"/>
        <end position="194"/>
    </location>
</feature>
<dbReference type="Proteomes" id="UP001107558">
    <property type="component" value="Chromosome 3"/>
</dbReference>
<dbReference type="Pfam" id="PF11901">
    <property type="entry name" value="DM9"/>
    <property type="match status" value="1"/>
</dbReference>
<evidence type="ECO:0000256" key="1">
    <source>
        <dbReference type="SAM" id="MobiDB-lite"/>
    </source>
</evidence>
<dbReference type="PANTHER" id="PTHR31649">
    <property type="entry name" value="AGAP009604-PA"/>
    <property type="match status" value="1"/>
</dbReference>
<proteinExistence type="predicted"/>
<feature type="compositionally biased region" description="Basic residues" evidence="1">
    <location>
        <begin position="166"/>
        <end position="176"/>
    </location>
</feature>